<protein>
    <recommendedName>
        <fullName evidence="3">CRISPR system single-strand-specific deoxyribonuclease Cas10/Csm1 (subtype III-A)</fullName>
    </recommendedName>
    <alternativeName>
        <fullName evidence="12">Cyclic oligoadenylate synthase</fullName>
    </alternativeName>
</protein>
<evidence type="ECO:0000256" key="4">
    <source>
        <dbReference type="ARBA" id="ARBA00022679"/>
    </source>
</evidence>
<dbReference type="EMBL" id="CP000448">
    <property type="protein sequence ID" value="ABI69054.1"/>
    <property type="molecule type" value="Genomic_DNA"/>
</dbReference>
<evidence type="ECO:0000313" key="14">
    <source>
        <dbReference type="EMBL" id="ABI69054.1"/>
    </source>
</evidence>
<dbReference type="STRING" id="335541.Swol_1756"/>
<keyword evidence="4" id="KW-0808">Transferase</keyword>
<keyword evidence="5" id="KW-0540">Nuclease</keyword>
<evidence type="ECO:0000256" key="9">
    <source>
        <dbReference type="ARBA" id="ARBA00022839"/>
    </source>
</evidence>
<dbReference type="InterPro" id="IPR052117">
    <property type="entry name" value="Cas10/Csm1_subtype-III-A"/>
</dbReference>
<evidence type="ECO:0000259" key="13">
    <source>
        <dbReference type="PROSITE" id="PS50887"/>
    </source>
</evidence>
<keyword evidence="9" id="KW-0269">Exonuclease</keyword>
<dbReference type="SUPFAM" id="SSF109604">
    <property type="entry name" value="HD-domain/PDEase-like"/>
    <property type="match status" value="1"/>
</dbReference>
<dbReference type="Gene3D" id="1.10.3210.10">
    <property type="entry name" value="Hypothetical protein af1432"/>
    <property type="match status" value="1"/>
</dbReference>
<evidence type="ECO:0000256" key="11">
    <source>
        <dbReference type="ARBA" id="ARBA00023118"/>
    </source>
</evidence>
<dbReference type="InterPro" id="IPR041062">
    <property type="entry name" value="Csm1_B"/>
</dbReference>
<dbReference type="NCBIfam" id="TIGR02578">
    <property type="entry name" value="cas_TM1811_Csm1"/>
    <property type="match status" value="1"/>
</dbReference>
<dbReference type="HOGENOM" id="CLU_017487_1_0_9"/>
<dbReference type="PANTHER" id="PTHR36528:SF1">
    <property type="entry name" value="CRISPR SYSTEM SINGLE-STRAND-SPECIFIC DEOXYRIBONUCLEASE CAS10_CSM1 (SUBTYPE III-A)"/>
    <property type="match status" value="1"/>
</dbReference>
<sequence length="808" mass="91033">MHDKVKNVVIGGLLHDVGKVLHRGTRIDGRAHSHSGREWIREYTDDNRILDCIAYHHHQEIEGAGLERNNLAYVVYIADNIAAGVDRREIEGEGSRGFDRNRHQESIYNLLNNSNAKAVYKIAAISKKINYPQDIAGYNPESDYNDIYFGISEGLRGINFQGEYVNSLLELLEAYLSYIPSSTYQREVSDISLFDHSKIIAALASSIVLYLIAHNRNDYNLELFRNRHSFYKEKAFCLFSCDISGVQQFIYTISSKGALKGLRSRSFYLELLLENLVDEILSASSLYRSNLLYTGGGHAYILLPNTYEAIQKAGEAVKNTNNRLMEVFGARLFIAYGLQECSANELMSKTDNPEDYSNIFRSLAAQVSMRKLQRYSAADLRQLNHSDTDREGRECRVCGVSSGLEERQEGTICHNCAAFTDISPILIKPDSVFVVSREEIKGTSLPLFSAQGEDLKFSALKVEEVKEILKKDNDKVLRIYSKNTYRTGFSLATKLWLGDYALSNQDGDIKTFAELAESSRGIGRIGVLRADVDNMGAAFVSGFVRENAAENKYRYITLSRTATLSRSLSIFFKYYLNELLANGEFNLLAPAGQRNIVVVYAGGDDLFLVGAWNEVLCAAIDIRRAFSSYTGNTLTISAGFALFEPGYPIARMAAETAELENSAKHNQHQGGTKNSISLLGMEVIDGKLQAQHTYDWDSFENKVLGEKYAILMSIFSKAEDYGNSFLYNILDLLRQAESDSINIARLAYLLARREPGKNTADETKKSYSIFAQNVYQWALNPEDRRQLITAIIIYTYNNRDEKEVRRNE</sequence>
<evidence type="ECO:0000256" key="8">
    <source>
        <dbReference type="ARBA" id="ARBA00022801"/>
    </source>
</evidence>
<keyword evidence="6" id="KW-0547">Nucleotide-binding</keyword>
<keyword evidence="8" id="KW-0378">Hydrolase</keyword>
<evidence type="ECO:0000313" key="15">
    <source>
        <dbReference type="Proteomes" id="UP000001968"/>
    </source>
</evidence>
<organism evidence="14 15">
    <name type="scientific">Syntrophomonas wolfei subsp. wolfei (strain DSM 2245B / Goettingen)</name>
    <dbReference type="NCBI Taxonomy" id="335541"/>
    <lineage>
        <taxon>Bacteria</taxon>
        <taxon>Bacillati</taxon>
        <taxon>Bacillota</taxon>
        <taxon>Clostridia</taxon>
        <taxon>Eubacteriales</taxon>
        <taxon>Syntrophomonadaceae</taxon>
        <taxon>Syntrophomonas</taxon>
    </lineage>
</organism>
<evidence type="ECO:0000256" key="7">
    <source>
        <dbReference type="ARBA" id="ARBA00022759"/>
    </source>
</evidence>
<keyword evidence="11" id="KW-0051">Antiviral defense</keyword>
<dbReference type="eggNOG" id="COG1353">
    <property type="taxonomic scope" value="Bacteria"/>
</dbReference>
<dbReference type="InterPro" id="IPR006674">
    <property type="entry name" value="HD_domain"/>
</dbReference>
<dbReference type="PROSITE" id="PS50887">
    <property type="entry name" value="GGDEF"/>
    <property type="match status" value="1"/>
</dbReference>
<dbReference type="AlphaFoldDB" id="Q0AW50"/>
<gene>
    <name evidence="14" type="ordered locus">Swol_1756</name>
</gene>
<evidence type="ECO:0000256" key="3">
    <source>
        <dbReference type="ARBA" id="ARBA00014333"/>
    </source>
</evidence>
<dbReference type="Pfam" id="PF20824">
    <property type="entry name" value="Cmr2_hel_dom2"/>
    <property type="match status" value="1"/>
</dbReference>
<dbReference type="InterPro" id="IPR000160">
    <property type="entry name" value="GGDEF_dom"/>
</dbReference>
<dbReference type="GO" id="GO:0005524">
    <property type="term" value="F:ATP binding"/>
    <property type="evidence" value="ECO:0007669"/>
    <property type="project" value="UniProtKB-KW"/>
</dbReference>
<dbReference type="KEGG" id="swo:Swol_1756"/>
<dbReference type="CDD" id="cd09680">
    <property type="entry name" value="Cas10_III"/>
    <property type="match status" value="1"/>
</dbReference>
<keyword evidence="10" id="KW-0067">ATP-binding</keyword>
<accession>Q0AW50</accession>
<dbReference type="GO" id="GO:0016740">
    <property type="term" value="F:transferase activity"/>
    <property type="evidence" value="ECO:0007669"/>
    <property type="project" value="UniProtKB-KW"/>
</dbReference>
<dbReference type="Pfam" id="PF01966">
    <property type="entry name" value="HD"/>
    <property type="match status" value="1"/>
</dbReference>
<evidence type="ECO:0000256" key="10">
    <source>
        <dbReference type="ARBA" id="ARBA00022840"/>
    </source>
</evidence>
<evidence type="ECO:0000256" key="1">
    <source>
        <dbReference type="ARBA" id="ARBA00001968"/>
    </source>
</evidence>
<dbReference type="Pfam" id="PF22335">
    <property type="entry name" value="Cas10-Cmr2_palm2"/>
    <property type="match status" value="1"/>
</dbReference>
<dbReference type="GO" id="GO:0004519">
    <property type="term" value="F:endonuclease activity"/>
    <property type="evidence" value="ECO:0007669"/>
    <property type="project" value="UniProtKB-KW"/>
</dbReference>
<name>Q0AW50_SYNWW</name>
<comment type="cofactor">
    <cofactor evidence="1">
        <name>a divalent metal cation</name>
        <dbReference type="ChEBI" id="CHEBI:60240"/>
    </cofactor>
</comment>
<dbReference type="RefSeq" id="WP_011641150.1">
    <property type="nucleotide sequence ID" value="NC_008346.1"/>
</dbReference>
<dbReference type="GO" id="GO:0051607">
    <property type="term" value="P:defense response to virus"/>
    <property type="evidence" value="ECO:0007669"/>
    <property type="project" value="UniProtKB-KW"/>
</dbReference>
<dbReference type="InterPro" id="IPR048693">
    <property type="entry name" value="Cmr2-like_C"/>
</dbReference>
<dbReference type="PANTHER" id="PTHR36528">
    <property type="entry name" value="CRISPR SYSTEM SINGLE-STRAND-SPECIFIC DEOXYRIBONUCLEASE CAS10/CSM1 (SUBTYPE III-A)"/>
    <property type="match status" value="1"/>
</dbReference>
<dbReference type="Proteomes" id="UP000001968">
    <property type="component" value="Chromosome"/>
</dbReference>
<dbReference type="InterPro" id="IPR054767">
    <property type="entry name" value="Cas10-Cmr2_palm2"/>
</dbReference>
<evidence type="ECO:0000256" key="12">
    <source>
        <dbReference type="ARBA" id="ARBA00032922"/>
    </source>
</evidence>
<dbReference type="InterPro" id="IPR013408">
    <property type="entry name" value="Cas10/Csm1"/>
</dbReference>
<feature type="domain" description="GGDEF" evidence="13">
    <location>
        <begin position="523"/>
        <end position="681"/>
    </location>
</feature>
<keyword evidence="7" id="KW-0255">Endonuclease</keyword>
<dbReference type="InterPro" id="IPR043128">
    <property type="entry name" value="Rev_trsase/Diguanyl_cyclase"/>
</dbReference>
<proteinExistence type="inferred from homology"/>
<evidence type="ECO:0000256" key="5">
    <source>
        <dbReference type="ARBA" id="ARBA00022722"/>
    </source>
</evidence>
<comment type="similarity">
    <text evidence="2">Belongs to the CRISPR-associated Cas10/Csm1 family.</text>
</comment>
<dbReference type="Gene3D" id="3.30.70.270">
    <property type="match status" value="1"/>
</dbReference>
<evidence type="ECO:0000256" key="6">
    <source>
        <dbReference type="ARBA" id="ARBA00022741"/>
    </source>
</evidence>
<evidence type="ECO:0000256" key="2">
    <source>
        <dbReference type="ARBA" id="ARBA00005700"/>
    </source>
</evidence>
<dbReference type="Pfam" id="PF18211">
    <property type="entry name" value="Csm1_B"/>
    <property type="match status" value="1"/>
</dbReference>
<keyword evidence="15" id="KW-1185">Reference proteome</keyword>
<dbReference type="GO" id="GO:0004527">
    <property type="term" value="F:exonuclease activity"/>
    <property type="evidence" value="ECO:0007669"/>
    <property type="project" value="UniProtKB-KW"/>
</dbReference>
<reference evidence="15" key="1">
    <citation type="journal article" date="2010" name="Environ. Microbiol.">
        <title>The genome of Syntrophomonas wolfei: new insights into syntrophic metabolism and biohydrogen production.</title>
        <authorList>
            <person name="Sieber J.R."/>
            <person name="Sims D.R."/>
            <person name="Han C."/>
            <person name="Kim E."/>
            <person name="Lykidis A."/>
            <person name="Lapidus A.L."/>
            <person name="McDonnald E."/>
            <person name="Rohlin L."/>
            <person name="Culley D.E."/>
            <person name="Gunsalus R."/>
            <person name="McInerney M.J."/>
        </authorList>
    </citation>
    <scope>NUCLEOTIDE SEQUENCE [LARGE SCALE GENOMIC DNA]</scope>
    <source>
        <strain evidence="15">DSM 2245B / Goettingen</strain>
    </source>
</reference>